<reference evidence="15 17" key="3">
    <citation type="submission" date="2022-05" db="EMBL/GenBank/DDBJ databases">
        <title>Complete sequence of strain NY11312.</title>
        <authorList>
            <person name="Zhou D."/>
        </authorList>
    </citation>
    <scope>NUCLEOTIDE SEQUENCE [LARGE SCALE GENOMIC DNA]</scope>
    <source>
        <strain evidence="15 17">NY11312</strain>
    </source>
</reference>
<dbReference type="GO" id="GO:0008270">
    <property type="term" value="F:zinc ion binding"/>
    <property type="evidence" value="ECO:0007669"/>
    <property type="project" value="UniProtKB-UniRule"/>
</dbReference>
<reference evidence="14 16" key="1">
    <citation type="submission" date="2018-05" db="EMBL/GenBank/DDBJ databases">
        <title>Genome Sequence of an Efficient Indole-Degrading Bacterium, Alcaligenes sp.YBY.</title>
        <authorList>
            <person name="Yang B."/>
        </authorList>
    </citation>
    <scope>NUCLEOTIDE SEQUENCE [LARGE SCALE GENOMIC DNA]</scope>
    <source>
        <strain evidence="14 16">YBY</strain>
    </source>
</reference>
<comment type="subcellular location">
    <subcellularLocation>
        <location evidence="1 12">Cell membrane</location>
        <topology evidence="1 12">Multi-pass membrane protein</topology>
    </subcellularLocation>
</comment>
<evidence type="ECO:0000256" key="12">
    <source>
        <dbReference type="HAMAP-Rule" id="MF_00188"/>
    </source>
</evidence>
<evidence type="ECO:0000256" key="6">
    <source>
        <dbReference type="ARBA" id="ARBA00022723"/>
    </source>
</evidence>
<evidence type="ECO:0000256" key="9">
    <source>
        <dbReference type="ARBA" id="ARBA00022989"/>
    </source>
</evidence>
<protein>
    <recommendedName>
        <fullName evidence="12">Protease HtpX homolog</fullName>
        <ecNumber evidence="12">3.4.24.-</ecNumber>
    </recommendedName>
</protein>
<keyword evidence="11 12" id="KW-0472">Membrane</keyword>
<evidence type="ECO:0000313" key="17">
    <source>
        <dbReference type="Proteomes" id="UP001211866"/>
    </source>
</evidence>
<feature type="domain" description="Peptidase M48" evidence="13">
    <location>
        <begin position="81"/>
        <end position="289"/>
    </location>
</feature>
<dbReference type="Pfam" id="PF01435">
    <property type="entry name" value="Peptidase_M48"/>
    <property type="match status" value="1"/>
</dbReference>
<keyword evidence="5 12" id="KW-0812">Transmembrane</keyword>
<feature type="binding site" evidence="12">
    <location>
        <position position="223"/>
    </location>
    <ligand>
        <name>Zn(2+)</name>
        <dbReference type="ChEBI" id="CHEBI:29105"/>
        <note>catalytic</note>
    </ligand>
</feature>
<dbReference type="InterPro" id="IPR050083">
    <property type="entry name" value="HtpX_protease"/>
</dbReference>
<sequence length="293" mass="31443">MKRIVLFLITNLAVMLVLSASMNILGVGRYLNAQGLDLTQLLIFSALVGFTGAIISLLMSKWMAKQSVNARVIDPNAPANAEEAWLVDTVHQLADRAGIGRPEVAIYEGEPNAFATGAFKNDALVAVSTGLLRGMTEEEVMAVLGHEVAHIANGDMVTLTLIQGVVNTFVIFLARLAGYFVDRVLLRNDRDVGMGYYASVFVFELIFGVLASIIVAWFSRQREYRADAGSAQLLGSRQPMIHALARLGGMAPGELPKNFEASGISGGRSISAIFASHPPIAARIQALQNAQSV</sequence>
<feature type="transmembrane region" description="Helical" evidence="12">
    <location>
        <begin position="156"/>
        <end position="176"/>
    </location>
</feature>
<comment type="cofactor">
    <cofactor evidence="12">
        <name>Zn(2+)</name>
        <dbReference type="ChEBI" id="CHEBI:29105"/>
    </cofactor>
    <text evidence="12">Binds 1 zinc ion per subunit.</text>
</comment>
<dbReference type="GO" id="GO:0005886">
    <property type="term" value="C:plasma membrane"/>
    <property type="evidence" value="ECO:0007669"/>
    <property type="project" value="UniProtKB-SubCell"/>
</dbReference>
<feature type="active site" evidence="12">
    <location>
        <position position="147"/>
    </location>
</feature>
<evidence type="ECO:0000256" key="8">
    <source>
        <dbReference type="ARBA" id="ARBA00022833"/>
    </source>
</evidence>
<keyword evidence="17" id="KW-1185">Reference proteome</keyword>
<dbReference type="EC" id="3.4.24.-" evidence="12"/>
<dbReference type="InterPro" id="IPR022919">
    <property type="entry name" value="Pept_M48_protease_HtpX"/>
</dbReference>
<keyword evidence="10 12" id="KW-0482">Metalloprotease</keyword>
<feature type="transmembrane region" description="Helical" evidence="12">
    <location>
        <begin position="38"/>
        <end position="59"/>
    </location>
</feature>
<dbReference type="AlphaFoldDB" id="A0A0M7CDF3"/>
<evidence type="ECO:0000256" key="1">
    <source>
        <dbReference type="ARBA" id="ARBA00004651"/>
    </source>
</evidence>
<dbReference type="CDD" id="cd07335">
    <property type="entry name" value="M48B_HtpX_like"/>
    <property type="match status" value="1"/>
</dbReference>
<dbReference type="Proteomes" id="UP000245216">
    <property type="component" value="Unassembled WGS sequence"/>
</dbReference>
<evidence type="ECO:0000313" key="15">
    <source>
        <dbReference type="EMBL" id="WBM39412.1"/>
    </source>
</evidence>
<dbReference type="OrthoDB" id="15218at2"/>
<evidence type="ECO:0000313" key="14">
    <source>
        <dbReference type="EMBL" id="PWE14319.1"/>
    </source>
</evidence>
<feature type="binding site" evidence="12">
    <location>
        <position position="146"/>
    </location>
    <ligand>
        <name>Zn(2+)</name>
        <dbReference type="ChEBI" id="CHEBI:29105"/>
        <note>catalytic</note>
    </ligand>
</feature>
<dbReference type="Gene3D" id="3.30.2010.10">
    <property type="entry name" value="Metalloproteases ('zincins'), catalytic domain"/>
    <property type="match status" value="1"/>
</dbReference>
<accession>A0A0S2JNT7</accession>
<feature type="transmembrane region" description="Helical" evidence="12">
    <location>
        <begin position="196"/>
        <end position="218"/>
    </location>
</feature>
<accession>A0A0M7CDF3</accession>
<dbReference type="GO" id="GO:0004222">
    <property type="term" value="F:metalloendopeptidase activity"/>
    <property type="evidence" value="ECO:0007669"/>
    <property type="project" value="UniProtKB-UniRule"/>
</dbReference>
<dbReference type="Proteomes" id="UP001211866">
    <property type="component" value="Chromosome"/>
</dbReference>
<evidence type="ECO:0000259" key="13">
    <source>
        <dbReference type="Pfam" id="PF01435"/>
    </source>
</evidence>
<keyword evidence="9 12" id="KW-1133">Transmembrane helix</keyword>
<organism evidence="14 16">
    <name type="scientific">Alcaligenes faecalis</name>
    <dbReference type="NCBI Taxonomy" id="511"/>
    <lineage>
        <taxon>Bacteria</taxon>
        <taxon>Pseudomonadati</taxon>
        <taxon>Pseudomonadota</taxon>
        <taxon>Betaproteobacteria</taxon>
        <taxon>Burkholderiales</taxon>
        <taxon>Alcaligenaceae</taxon>
        <taxon>Alcaligenes</taxon>
    </lineage>
</organism>
<keyword evidence="8 12" id="KW-0862">Zinc</keyword>
<feature type="binding site" evidence="12">
    <location>
        <position position="150"/>
    </location>
    <ligand>
        <name>Zn(2+)</name>
        <dbReference type="ChEBI" id="CHEBI:29105"/>
        <note>catalytic</note>
    </ligand>
</feature>
<dbReference type="RefSeq" id="WP_026484332.1">
    <property type="nucleotide sequence ID" value="NZ_CAXOJJ010000014.1"/>
</dbReference>
<dbReference type="GeneID" id="94041017"/>
<evidence type="ECO:0000256" key="11">
    <source>
        <dbReference type="ARBA" id="ARBA00023136"/>
    </source>
</evidence>
<keyword evidence="6 12" id="KW-0479">Metal-binding</keyword>
<dbReference type="PANTHER" id="PTHR43221:SF1">
    <property type="entry name" value="PROTEASE HTPX"/>
    <property type="match status" value="1"/>
</dbReference>
<dbReference type="NCBIfam" id="NF003965">
    <property type="entry name" value="PRK05457.1"/>
    <property type="match status" value="1"/>
</dbReference>
<evidence type="ECO:0000256" key="2">
    <source>
        <dbReference type="ARBA" id="ARBA00009779"/>
    </source>
</evidence>
<dbReference type="HAMAP" id="MF_00188">
    <property type="entry name" value="Pept_M48_protease_HtpX"/>
    <property type="match status" value="1"/>
</dbReference>
<evidence type="ECO:0000256" key="10">
    <source>
        <dbReference type="ARBA" id="ARBA00023049"/>
    </source>
</evidence>
<dbReference type="EMBL" id="QEXO01000002">
    <property type="protein sequence ID" value="PWE14319.1"/>
    <property type="molecule type" value="Genomic_DNA"/>
</dbReference>
<evidence type="ECO:0000313" key="16">
    <source>
        <dbReference type="Proteomes" id="UP000245216"/>
    </source>
</evidence>
<proteinExistence type="inferred from homology"/>
<name>A0A0M7CDF3_ALCFA</name>
<dbReference type="STRING" id="511.UZ73_05140"/>
<evidence type="ECO:0000256" key="3">
    <source>
        <dbReference type="ARBA" id="ARBA00022475"/>
    </source>
</evidence>
<dbReference type="InterPro" id="IPR001915">
    <property type="entry name" value="Peptidase_M48"/>
</dbReference>
<keyword evidence="3 12" id="KW-1003">Cell membrane</keyword>
<gene>
    <name evidence="12 15" type="primary">htpX</name>
    <name evidence="14" type="ORF">DF183_06175</name>
    <name evidence="15" type="ORF">M2J83_06230</name>
</gene>
<comment type="similarity">
    <text evidence="2 12">Belongs to the peptidase M48B family.</text>
</comment>
<reference evidence="14 16" key="2">
    <citation type="submission" date="2018-05" db="EMBL/GenBank/DDBJ databases">
        <authorList>
            <person name="Lanie J.A."/>
            <person name="Ng W.-L."/>
            <person name="Kazmierczak K.M."/>
            <person name="Andrzejewski T.M."/>
            <person name="Davidsen T.M."/>
            <person name="Wayne K.J."/>
            <person name="Tettelin H."/>
            <person name="Glass J.I."/>
            <person name="Rusch D."/>
            <person name="Podicherti R."/>
            <person name="Tsui H.-C.T."/>
            <person name="Winkler M.E."/>
        </authorList>
    </citation>
    <scope>NUCLEOTIDE SEQUENCE [LARGE SCALE GENOMIC DNA]</scope>
    <source>
        <strain evidence="14 16">YBY</strain>
    </source>
</reference>
<dbReference type="GO" id="GO:0006508">
    <property type="term" value="P:proteolysis"/>
    <property type="evidence" value="ECO:0007669"/>
    <property type="project" value="UniProtKB-KW"/>
</dbReference>
<evidence type="ECO:0000256" key="4">
    <source>
        <dbReference type="ARBA" id="ARBA00022670"/>
    </source>
</evidence>
<keyword evidence="7 12" id="KW-0378">Hydrolase</keyword>
<dbReference type="PANTHER" id="PTHR43221">
    <property type="entry name" value="PROTEASE HTPX"/>
    <property type="match status" value="1"/>
</dbReference>
<evidence type="ECO:0000256" key="5">
    <source>
        <dbReference type="ARBA" id="ARBA00022692"/>
    </source>
</evidence>
<keyword evidence="4 12" id="KW-0645">Protease</keyword>
<evidence type="ECO:0000256" key="7">
    <source>
        <dbReference type="ARBA" id="ARBA00022801"/>
    </source>
</evidence>
<dbReference type="KEGG" id="afa:UZ73_05140"/>
<dbReference type="EMBL" id="CP096916">
    <property type="protein sequence ID" value="WBM39412.1"/>
    <property type="molecule type" value="Genomic_DNA"/>
</dbReference>